<evidence type="ECO:0000256" key="4">
    <source>
        <dbReference type="ARBA" id="ARBA00022840"/>
    </source>
</evidence>
<dbReference type="Pfam" id="PF01476">
    <property type="entry name" value="LysM"/>
    <property type="match status" value="2"/>
</dbReference>
<organism evidence="9 10">
    <name type="scientific">Lactococcus ileimucosae</name>
    <dbReference type="NCBI Taxonomy" id="2941329"/>
    <lineage>
        <taxon>Bacteria</taxon>
        <taxon>Bacillati</taxon>
        <taxon>Bacillota</taxon>
        <taxon>Bacilli</taxon>
        <taxon>Lactobacillales</taxon>
        <taxon>Streptococcaceae</taxon>
        <taxon>Lactococcus</taxon>
    </lineage>
</organism>
<feature type="compositionally biased region" description="Basic and acidic residues" evidence="5">
    <location>
        <begin position="370"/>
        <end position="391"/>
    </location>
</feature>
<evidence type="ECO:0000259" key="8">
    <source>
        <dbReference type="PROSITE" id="PS51782"/>
    </source>
</evidence>
<proteinExistence type="inferred from homology"/>
<gene>
    <name evidence="9" type="ORF">AALA52_06530</name>
</gene>
<keyword evidence="3" id="KW-0547">Nucleotide-binding</keyword>
<protein>
    <submittedName>
        <fullName evidence="9">LysM peptidoglycan-binding domain-containing protein</fullName>
    </submittedName>
</protein>
<keyword evidence="10" id="KW-1185">Reference proteome</keyword>
<accession>A0ABV4D2Y8</accession>
<evidence type="ECO:0000313" key="9">
    <source>
        <dbReference type="EMBL" id="MEY8443896.1"/>
    </source>
</evidence>
<reference evidence="9 10" key="1">
    <citation type="submission" date="2024-03" db="EMBL/GenBank/DDBJ databases">
        <title>Mouse gut bacterial collection (mGBC) of GemPharmatech.</title>
        <authorList>
            <person name="He Y."/>
            <person name="Dong L."/>
            <person name="Wu D."/>
            <person name="Gao X."/>
            <person name="Lin Z."/>
        </authorList>
    </citation>
    <scope>NUCLEOTIDE SEQUENCE [LARGE SCALE GENOMIC DNA]</scope>
    <source>
        <strain evidence="9 10">61-15</strain>
    </source>
</reference>
<evidence type="ECO:0000256" key="6">
    <source>
        <dbReference type="SAM" id="Phobius"/>
    </source>
</evidence>
<dbReference type="InterPro" id="IPR003593">
    <property type="entry name" value="AAA+_ATPase"/>
</dbReference>
<feature type="region of interest" description="Disordered" evidence="5">
    <location>
        <begin position="363"/>
        <end position="408"/>
    </location>
</feature>
<evidence type="ECO:0000256" key="5">
    <source>
        <dbReference type="SAM" id="MobiDB-lite"/>
    </source>
</evidence>
<dbReference type="Proteomes" id="UP001565283">
    <property type="component" value="Unassembled WGS sequence"/>
</dbReference>
<feature type="transmembrane region" description="Helical" evidence="6">
    <location>
        <begin position="312"/>
        <end position="330"/>
    </location>
</feature>
<dbReference type="PANTHER" id="PTHR46743">
    <property type="entry name" value="TEICHOIC ACIDS EXPORT ATP-BINDING PROTEIN TAGH"/>
    <property type="match status" value="1"/>
</dbReference>
<dbReference type="SUPFAM" id="SSF54106">
    <property type="entry name" value="LysM domain"/>
    <property type="match status" value="2"/>
</dbReference>
<dbReference type="Pfam" id="PF00005">
    <property type="entry name" value="ABC_tran"/>
    <property type="match status" value="1"/>
</dbReference>
<feature type="domain" description="LysM" evidence="8">
    <location>
        <begin position="410"/>
        <end position="454"/>
    </location>
</feature>
<dbReference type="RefSeq" id="WP_369948431.1">
    <property type="nucleotide sequence ID" value="NZ_JBCLSH010000021.1"/>
</dbReference>
<dbReference type="InterPro" id="IPR003439">
    <property type="entry name" value="ABC_transporter-like_ATP-bd"/>
</dbReference>
<evidence type="ECO:0000256" key="3">
    <source>
        <dbReference type="ARBA" id="ARBA00022741"/>
    </source>
</evidence>
<evidence type="ECO:0000313" key="10">
    <source>
        <dbReference type="Proteomes" id="UP001565283"/>
    </source>
</evidence>
<dbReference type="SMART" id="SM00382">
    <property type="entry name" value="AAA"/>
    <property type="match status" value="1"/>
</dbReference>
<comment type="similarity">
    <text evidence="1">Belongs to the ABC transporter superfamily.</text>
</comment>
<dbReference type="CDD" id="cd03220">
    <property type="entry name" value="ABC_KpsT_Wzt"/>
    <property type="match status" value="1"/>
</dbReference>
<feature type="domain" description="LysM" evidence="8">
    <location>
        <begin position="468"/>
        <end position="512"/>
    </location>
</feature>
<dbReference type="InterPro" id="IPR018392">
    <property type="entry name" value="LysM"/>
</dbReference>
<evidence type="ECO:0000259" key="7">
    <source>
        <dbReference type="PROSITE" id="PS50893"/>
    </source>
</evidence>
<keyword evidence="6" id="KW-0472">Membrane</keyword>
<dbReference type="PROSITE" id="PS50893">
    <property type="entry name" value="ABC_TRANSPORTER_2"/>
    <property type="match status" value="1"/>
</dbReference>
<keyword evidence="4" id="KW-0067">ATP-binding</keyword>
<dbReference type="PANTHER" id="PTHR46743:SF2">
    <property type="entry name" value="TEICHOIC ACIDS EXPORT ATP-BINDING PROTEIN TAGH"/>
    <property type="match status" value="1"/>
</dbReference>
<feature type="domain" description="ABC transporter" evidence="7">
    <location>
        <begin position="30"/>
        <end position="250"/>
    </location>
</feature>
<comment type="caution">
    <text evidence="9">The sequence shown here is derived from an EMBL/GenBank/DDBJ whole genome shotgun (WGS) entry which is preliminary data.</text>
</comment>
<keyword evidence="6" id="KW-1133">Transmembrane helix</keyword>
<keyword evidence="2" id="KW-0813">Transport</keyword>
<evidence type="ECO:0000256" key="2">
    <source>
        <dbReference type="ARBA" id="ARBA00022448"/>
    </source>
</evidence>
<dbReference type="InterPro" id="IPR036779">
    <property type="entry name" value="LysM_dom_sf"/>
</dbReference>
<keyword evidence="6" id="KW-0812">Transmembrane</keyword>
<dbReference type="CDD" id="cd00118">
    <property type="entry name" value="LysM"/>
    <property type="match status" value="2"/>
</dbReference>
<dbReference type="EMBL" id="JBCLSH010000021">
    <property type="protein sequence ID" value="MEY8443896.1"/>
    <property type="molecule type" value="Genomic_DNA"/>
</dbReference>
<dbReference type="SUPFAM" id="SSF52540">
    <property type="entry name" value="P-loop containing nucleoside triphosphate hydrolases"/>
    <property type="match status" value="1"/>
</dbReference>
<dbReference type="InterPro" id="IPR027417">
    <property type="entry name" value="P-loop_NTPase"/>
</dbReference>
<dbReference type="PROSITE" id="PS00211">
    <property type="entry name" value="ABC_TRANSPORTER_1"/>
    <property type="match status" value="1"/>
</dbReference>
<evidence type="ECO:0000256" key="1">
    <source>
        <dbReference type="ARBA" id="ARBA00005417"/>
    </source>
</evidence>
<name>A0ABV4D2Y8_9LACT</name>
<dbReference type="InterPro" id="IPR015860">
    <property type="entry name" value="ABC_transpr_TagH-like"/>
</dbReference>
<dbReference type="SMART" id="SM00257">
    <property type="entry name" value="LysM"/>
    <property type="match status" value="2"/>
</dbReference>
<dbReference type="Gene3D" id="3.40.50.300">
    <property type="entry name" value="P-loop containing nucleotide triphosphate hydrolases"/>
    <property type="match status" value="1"/>
</dbReference>
<dbReference type="InterPro" id="IPR017871">
    <property type="entry name" value="ABC_transporter-like_CS"/>
</dbReference>
<dbReference type="InterPro" id="IPR050683">
    <property type="entry name" value="Bact_Polysacc_Export_ATP-bd"/>
</dbReference>
<dbReference type="Gene3D" id="3.10.350.10">
    <property type="entry name" value="LysM domain"/>
    <property type="match status" value="2"/>
</dbReference>
<sequence length="515" mass="58335">MITKNDKKIKIKASYVTKRFDLISTKSGESRIKKAFFPTNKQDFWALRNVSFELYDGETIGIVGLNGSGKSTLSNIISGQISPTTGQVEINGDVSIISASSGLNGNLTGRENIRLKGLMSGMSKREIEEKMEDIIAFSELKEFIDQRVKTYSSGMRAKLGFSVMVHQDPDIMVIDEGLATGDQTFVGKSQKKMFEFREKGKTILLVSHSISTVRSWSDKVLWLHYGAVKEYGPVDEVLPKYEAFIHWFNGLDRQQQEDYKTKVRQEQLAYSMEEYKKELRRSETRETRKGKNNLKKFTSKAMKKKSSLPTKVLLFFFGFLFIWLVLVNTSKATLMTSLKNPIGFFGNHLFQPKQSFLERQREQGNLPAEPPKEDKPQEEAVQEEADKKPEQNESSQNEEEKPEESTPRLVEYSIQTGDTLDAIALRFHTSVEELIRLNHAQDLSVLMVGQVIQVPENQASEESETALTEYTVQAGDTLESIALQFHTSVEELVRLNQGQDLSLLMANQVIKVPGS</sequence>
<dbReference type="PROSITE" id="PS51782">
    <property type="entry name" value="LYSM"/>
    <property type="match status" value="2"/>
</dbReference>